<keyword evidence="3" id="KW-1185">Reference proteome</keyword>
<dbReference type="Proteomes" id="UP000001192">
    <property type="component" value="Plasmid pBPHY01"/>
</dbReference>
<geneLocation type="plasmid" evidence="2 3">
    <name>pBPHY01</name>
</geneLocation>
<evidence type="ECO:0000313" key="3">
    <source>
        <dbReference type="Proteomes" id="UP000001192"/>
    </source>
</evidence>
<keyword evidence="2" id="KW-0614">Plasmid</keyword>
<evidence type="ECO:0000313" key="2">
    <source>
        <dbReference type="EMBL" id="ACC75786.1"/>
    </source>
</evidence>
<dbReference type="EMBL" id="CP001045">
    <property type="protein sequence ID" value="ACC75786.1"/>
    <property type="molecule type" value="Genomic_DNA"/>
</dbReference>
<gene>
    <name evidence="2" type="ordered locus">Bphy_6765</name>
</gene>
<name>B2JT83_PARP8</name>
<feature type="region of interest" description="Disordered" evidence="1">
    <location>
        <begin position="40"/>
        <end position="92"/>
    </location>
</feature>
<dbReference type="HOGENOM" id="CLU_123211_0_0_4"/>
<dbReference type="KEGG" id="bph:Bphy_6765"/>
<protein>
    <submittedName>
        <fullName evidence="2">Uncharacterized protein</fullName>
    </submittedName>
</protein>
<reference evidence="3" key="1">
    <citation type="journal article" date="2014" name="Stand. Genomic Sci.">
        <title>Complete genome sequence of Burkholderia phymatum STM815(T), a broad host range and efficient nitrogen-fixing symbiont of Mimosa species.</title>
        <authorList>
            <person name="Moulin L."/>
            <person name="Klonowska A."/>
            <person name="Caroline B."/>
            <person name="Booth K."/>
            <person name="Vriezen J.A."/>
            <person name="Melkonian R."/>
            <person name="James E.K."/>
            <person name="Young J.P."/>
            <person name="Bena G."/>
            <person name="Hauser L."/>
            <person name="Land M."/>
            <person name="Kyrpides N."/>
            <person name="Bruce D."/>
            <person name="Chain P."/>
            <person name="Copeland A."/>
            <person name="Pitluck S."/>
            <person name="Woyke T."/>
            <person name="Lizotte-Waniewski M."/>
            <person name="Bristow J."/>
            <person name="Riley M."/>
        </authorList>
    </citation>
    <scope>NUCLEOTIDE SEQUENCE [LARGE SCALE GENOMIC DNA]</scope>
    <source>
        <strain evidence="3">DSM 17167 / CIP 108236 / LMG 21445 / STM815</strain>
        <plasmid evidence="3">Plasmid pBPHY01</plasmid>
    </source>
</reference>
<organism evidence="2 3">
    <name type="scientific">Paraburkholderia phymatum (strain DSM 17167 / CIP 108236 / LMG 21445 / STM815)</name>
    <name type="common">Burkholderia phymatum</name>
    <dbReference type="NCBI Taxonomy" id="391038"/>
    <lineage>
        <taxon>Bacteria</taxon>
        <taxon>Pseudomonadati</taxon>
        <taxon>Pseudomonadota</taxon>
        <taxon>Betaproteobacteria</taxon>
        <taxon>Burkholderiales</taxon>
        <taxon>Burkholderiaceae</taxon>
        <taxon>Paraburkholderia</taxon>
    </lineage>
</organism>
<accession>B2JT83</accession>
<proteinExistence type="predicted"/>
<dbReference type="AlphaFoldDB" id="B2JT83"/>
<sequence length="113" mass="12010" precursor="true">MISGLVVVGLASAALAGGHYVEVWNPPEARGGVIAEHTTRPEAVARNPKKRRHSGINTASAQRRHTAPLAVPPSERRASAAAAPTFDDIPRQITPEGNVLRVRASQPPAEIER</sequence>
<evidence type="ECO:0000256" key="1">
    <source>
        <dbReference type="SAM" id="MobiDB-lite"/>
    </source>
</evidence>